<dbReference type="Proteomes" id="UP000305511">
    <property type="component" value="Unassembled WGS sequence"/>
</dbReference>
<evidence type="ECO:0000313" key="2">
    <source>
        <dbReference type="Proteomes" id="UP000305511"/>
    </source>
</evidence>
<name>A0A4U3MIL4_ENTFL</name>
<dbReference type="AlphaFoldDB" id="A0A4U3MIL4"/>
<gene>
    <name evidence="1" type="ORF">EY666_05470</name>
</gene>
<sequence>MKRFYFTVLSVLVFLGQNLLSFQLFSRNTTYLKNTYSTSNIIFDQVNRNEKTNIVTYKYKKKNFDLIEKK</sequence>
<accession>A0A4U3MIL4</accession>
<reference evidence="1 2" key="1">
    <citation type="submission" date="2019-02" db="EMBL/GenBank/DDBJ databases">
        <title>Bacteria dissemination in different level of health care in South Africa: the effectiveness of infections prevention and control.</title>
        <authorList>
            <person name="Shobo C."/>
            <person name="Amoako D.G."/>
            <person name="Allam M."/>
            <person name="Ismail A."/>
            <person name="Bester L.A."/>
            <person name="Essack S.Y."/>
        </authorList>
    </citation>
    <scope>NUCLEOTIDE SEQUENCE [LARGE SCALE GENOMIC DNA]</scope>
    <source>
        <strain evidence="1 2">2SIL2</strain>
    </source>
</reference>
<evidence type="ECO:0000313" key="1">
    <source>
        <dbReference type="EMBL" id="TKK88509.1"/>
    </source>
</evidence>
<proteinExistence type="predicted"/>
<dbReference type="RefSeq" id="WP_137273959.1">
    <property type="nucleotide sequence ID" value="NZ_CP116564.1"/>
</dbReference>
<organism evidence="1 2">
    <name type="scientific">Enterococcus faecalis</name>
    <name type="common">Streptococcus faecalis</name>
    <dbReference type="NCBI Taxonomy" id="1351"/>
    <lineage>
        <taxon>Bacteria</taxon>
        <taxon>Bacillati</taxon>
        <taxon>Bacillota</taxon>
        <taxon>Bacilli</taxon>
        <taxon>Lactobacillales</taxon>
        <taxon>Enterococcaceae</taxon>
        <taxon>Enterococcus</taxon>
    </lineage>
</organism>
<dbReference type="EMBL" id="SIYF01000119">
    <property type="protein sequence ID" value="TKK88509.1"/>
    <property type="molecule type" value="Genomic_DNA"/>
</dbReference>
<protein>
    <submittedName>
        <fullName evidence="1">Uncharacterized protein</fullName>
    </submittedName>
</protein>
<comment type="caution">
    <text evidence="1">The sequence shown here is derived from an EMBL/GenBank/DDBJ whole genome shotgun (WGS) entry which is preliminary data.</text>
</comment>